<name>A0AAW1AE41_9HYME</name>
<keyword evidence="3" id="KW-1185">Reference proteome</keyword>
<dbReference type="AlphaFoldDB" id="A0AAW1AE41"/>
<gene>
    <name evidence="2" type="ORF">QLX08_002220</name>
</gene>
<evidence type="ECO:0000256" key="1">
    <source>
        <dbReference type="SAM" id="MobiDB-lite"/>
    </source>
</evidence>
<dbReference type="Proteomes" id="UP001432146">
    <property type="component" value="Unassembled WGS sequence"/>
</dbReference>
<proteinExistence type="predicted"/>
<organism evidence="2 3">
    <name type="scientific">Tetragonisca angustula</name>
    <dbReference type="NCBI Taxonomy" id="166442"/>
    <lineage>
        <taxon>Eukaryota</taxon>
        <taxon>Metazoa</taxon>
        <taxon>Ecdysozoa</taxon>
        <taxon>Arthropoda</taxon>
        <taxon>Hexapoda</taxon>
        <taxon>Insecta</taxon>
        <taxon>Pterygota</taxon>
        <taxon>Neoptera</taxon>
        <taxon>Endopterygota</taxon>
        <taxon>Hymenoptera</taxon>
        <taxon>Apocrita</taxon>
        <taxon>Aculeata</taxon>
        <taxon>Apoidea</taxon>
        <taxon>Anthophila</taxon>
        <taxon>Apidae</taxon>
        <taxon>Tetragonisca</taxon>
    </lineage>
</organism>
<comment type="caution">
    <text evidence="2">The sequence shown here is derived from an EMBL/GenBank/DDBJ whole genome shotgun (WGS) entry which is preliminary data.</text>
</comment>
<evidence type="ECO:0000313" key="2">
    <source>
        <dbReference type="EMBL" id="KAK9307403.1"/>
    </source>
</evidence>
<reference evidence="2 3" key="1">
    <citation type="submission" date="2024-05" db="EMBL/GenBank/DDBJ databases">
        <title>The nuclear and mitochondrial genome assemblies of Tetragonisca angustula (Apidae: Meliponini), a tiny yet remarkable pollinator in the Neotropics.</title>
        <authorList>
            <person name="Ferrari R."/>
            <person name="Ricardo P.C."/>
            <person name="Dias F.C."/>
            <person name="Araujo N.S."/>
            <person name="Soares D.O."/>
            <person name="Zhou Q.-S."/>
            <person name="Zhu C.-D."/>
            <person name="Coutinho L."/>
            <person name="Airas M.C."/>
            <person name="Batista T.M."/>
        </authorList>
    </citation>
    <scope>NUCLEOTIDE SEQUENCE [LARGE SCALE GENOMIC DNA]</scope>
    <source>
        <strain evidence="2">ASF017062</strain>
        <tissue evidence="2">Abdomen</tissue>
    </source>
</reference>
<sequence>MTVTPPIPLKFIANILTTVNTEDFHGKTFRIKFHPKQIRTDEKMTSESLQTQESFKYGFNIHLVPFLLSRLARSVLDNDISLLSAITELGANLGDPQGVLHPGNSIGDRFPLD</sequence>
<dbReference type="EMBL" id="JAWNGG020000029">
    <property type="protein sequence ID" value="KAK9307403.1"/>
    <property type="molecule type" value="Genomic_DNA"/>
</dbReference>
<feature type="region of interest" description="Disordered" evidence="1">
    <location>
        <begin position="94"/>
        <end position="113"/>
    </location>
</feature>
<accession>A0AAW1AE41</accession>
<evidence type="ECO:0000313" key="3">
    <source>
        <dbReference type="Proteomes" id="UP001432146"/>
    </source>
</evidence>
<protein>
    <submittedName>
        <fullName evidence="2">Uncharacterized protein</fullName>
    </submittedName>
</protein>